<evidence type="ECO:0000256" key="8">
    <source>
        <dbReference type="ARBA" id="ARBA00022881"/>
    </source>
</evidence>
<evidence type="ECO:0000256" key="5">
    <source>
        <dbReference type="ARBA" id="ARBA00022763"/>
    </source>
</evidence>
<dbReference type="Pfam" id="PF04851">
    <property type="entry name" value="ResIII"/>
    <property type="match status" value="1"/>
</dbReference>
<name>A0A809S8X9_9BACT</name>
<dbReference type="KEGG" id="mfel:JPM2_3870"/>
<dbReference type="GO" id="GO:0004518">
    <property type="term" value="F:nuclease activity"/>
    <property type="evidence" value="ECO:0007669"/>
    <property type="project" value="UniProtKB-KW"/>
</dbReference>
<dbReference type="InterPro" id="IPR006935">
    <property type="entry name" value="Helicase/UvrB_N"/>
</dbReference>
<evidence type="ECO:0000256" key="9">
    <source>
        <dbReference type="ARBA" id="ARBA00023204"/>
    </source>
</evidence>
<evidence type="ECO:0000259" key="13">
    <source>
        <dbReference type="PROSITE" id="PS50151"/>
    </source>
</evidence>
<evidence type="ECO:0000256" key="10">
    <source>
        <dbReference type="ARBA" id="ARBA00026033"/>
    </source>
</evidence>
<feature type="domain" description="Helicase C-terminal" evidence="15">
    <location>
        <begin position="431"/>
        <end position="593"/>
    </location>
</feature>
<organism evidence="16 17">
    <name type="scientific">Mycoplasmopsis felis</name>
    <dbReference type="NCBI Taxonomy" id="33923"/>
    <lineage>
        <taxon>Bacteria</taxon>
        <taxon>Bacillati</taxon>
        <taxon>Mycoplasmatota</taxon>
        <taxon>Mycoplasmoidales</taxon>
        <taxon>Metamycoplasmataceae</taxon>
        <taxon>Mycoplasmopsis</taxon>
    </lineage>
</organism>
<evidence type="ECO:0000313" key="17">
    <source>
        <dbReference type="Proteomes" id="UP000464317"/>
    </source>
</evidence>
<evidence type="ECO:0000256" key="1">
    <source>
        <dbReference type="ARBA" id="ARBA00004496"/>
    </source>
</evidence>
<comment type="similarity">
    <text evidence="2 12">Belongs to the UvrB family.</text>
</comment>
<keyword evidence="7" id="KW-0067">ATP-binding</keyword>
<dbReference type="InterPro" id="IPR001943">
    <property type="entry name" value="UVR_dom"/>
</dbReference>
<comment type="subunit">
    <text evidence="10 12">Forms a heterotetramer with UvrA during the search for lesions. Interacts with UvrC in an incision complex.</text>
</comment>
<evidence type="ECO:0000256" key="3">
    <source>
        <dbReference type="ARBA" id="ARBA00022490"/>
    </source>
</evidence>
<evidence type="ECO:0000256" key="4">
    <source>
        <dbReference type="ARBA" id="ARBA00022741"/>
    </source>
</evidence>
<feature type="domain" description="Helicase ATP-binding" evidence="14">
    <location>
        <begin position="25"/>
        <end position="152"/>
    </location>
</feature>
<dbReference type="Gene3D" id="3.40.50.300">
    <property type="entry name" value="P-loop containing nucleotide triphosphate hydrolases"/>
    <property type="match status" value="3"/>
</dbReference>
<dbReference type="Proteomes" id="UP000464317">
    <property type="component" value="Chromosome"/>
</dbReference>
<dbReference type="InterPro" id="IPR036876">
    <property type="entry name" value="UVR_dom_sf"/>
</dbReference>
<dbReference type="GO" id="GO:0005737">
    <property type="term" value="C:cytoplasm"/>
    <property type="evidence" value="ECO:0007669"/>
    <property type="project" value="UniProtKB-SubCell"/>
</dbReference>
<evidence type="ECO:0000259" key="14">
    <source>
        <dbReference type="PROSITE" id="PS51192"/>
    </source>
</evidence>
<accession>A0A809S8X9</accession>
<keyword evidence="5 12" id="KW-0227">DNA damage</keyword>
<dbReference type="SUPFAM" id="SSF52540">
    <property type="entry name" value="P-loop containing nucleoside triphosphate hydrolases"/>
    <property type="match status" value="2"/>
</dbReference>
<reference evidence="16 17" key="1">
    <citation type="submission" date="2020-01" db="EMBL/GenBank/DDBJ databases">
        <title>Complete genome sequence of Mycoplasma felis strain Myco-2.</title>
        <authorList>
            <person name="Kinoshita Y."/>
            <person name="Niwa H."/>
            <person name="Uchida-Fujii E."/>
            <person name="Nukada T."/>
        </authorList>
    </citation>
    <scope>NUCLEOTIDE SEQUENCE [LARGE SCALE GENOMIC DNA]</scope>
    <source>
        <strain evidence="16 17">Myco-2</strain>
    </source>
</reference>
<evidence type="ECO:0000256" key="2">
    <source>
        <dbReference type="ARBA" id="ARBA00008533"/>
    </source>
</evidence>
<proteinExistence type="inferred from homology"/>
<dbReference type="Pfam" id="PF02151">
    <property type="entry name" value="UVR"/>
    <property type="match status" value="1"/>
</dbReference>
<evidence type="ECO:0000256" key="11">
    <source>
        <dbReference type="ARBA" id="ARBA00029504"/>
    </source>
</evidence>
<evidence type="ECO:0000256" key="12">
    <source>
        <dbReference type="RuleBase" id="RU003587"/>
    </source>
</evidence>
<sequence length="663" mass="76402">MSLFKLKADYSPSGDQPQAIEYLVNGIKNGITNQTLVGVTGSGKTFAMANVIKEFDKPAIILSHNKTLAAQLYNELKSFFPDNAVEYYVSYFDYFRPEAYKVSEDLYIEKDSKVNQQIEIQRLSTINSLLTRKDVIVVASVSAIYGALNPMLYKESFFRFYKSQVITKKDFIYELIKIHYQRNDVSPEPGQFLVKGDLIFIRPADDEDKTIRISFYDNEIEEIAVVYSLTKKVITKETNYILVPGQAYATDINLYDEIVQKIEKELAERLQYFASNNKLLEAQKLEPRIKQDIYELKEFKMCKGIENYSMYLDQRDFGQRPYTLLDYFPENSLMIIDESHQTLPQIKGMPETDKTRKINLIDNGYRLPSAAENRPLNYDEFNNSFNFQKIYVSATPSSEELEKSNGNVVHMYLRPTGLVDPEIIIKPTYGQIDDIYDTIISLRETNEKSIIITLTKESSEKLSEYLITKGIKAIYLHSDFKTLERNEIIRKLRTNQAEVLIGINLLREGIDIPEVSRIMILDADVTGFLRSSTALIQIVGRCARNANGKAILYADKITPAIQECLDDNKKKRELQLAYNKKNNIIPKTIIKEIPESSYDEKIQNAIDALIKKKTINNSVLKEKEKLIEELTKQMNEAAKMRDYELAISFRDKILELEKVNKNV</sequence>
<dbReference type="GO" id="GO:0009432">
    <property type="term" value="P:SOS response"/>
    <property type="evidence" value="ECO:0007669"/>
    <property type="project" value="UniProtKB-KW"/>
</dbReference>
<dbReference type="InterPro" id="IPR024759">
    <property type="entry name" value="UvrB_YAD/RRR_dom"/>
</dbReference>
<dbReference type="PANTHER" id="PTHR24029">
    <property type="entry name" value="UVRABC SYSTEM PROTEIN B"/>
    <property type="match status" value="1"/>
</dbReference>
<dbReference type="Gene3D" id="4.10.860.10">
    <property type="entry name" value="UVR domain"/>
    <property type="match status" value="1"/>
</dbReference>
<dbReference type="InterPro" id="IPR041471">
    <property type="entry name" value="UvrB_inter"/>
</dbReference>
<dbReference type="EMBL" id="AP022325">
    <property type="protein sequence ID" value="BBU47694.1"/>
    <property type="molecule type" value="Genomic_DNA"/>
</dbReference>
<comment type="subcellular location">
    <subcellularLocation>
        <location evidence="1 12">Cytoplasm</location>
    </subcellularLocation>
</comment>
<evidence type="ECO:0000313" key="16">
    <source>
        <dbReference type="EMBL" id="BBU47694.1"/>
    </source>
</evidence>
<dbReference type="InterPro" id="IPR004807">
    <property type="entry name" value="UvrB"/>
</dbReference>
<dbReference type="Pfam" id="PF12344">
    <property type="entry name" value="UvrB"/>
    <property type="match status" value="1"/>
</dbReference>
<protein>
    <recommendedName>
        <fullName evidence="11 12">UvrABC system protein B</fullName>
    </recommendedName>
</protein>
<feature type="domain" description="UVR" evidence="13">
    <location>
        <begin position="624"/>
        <end position="659"/>
    </location>
</feature>
<dbReference type="GO" id="GO:0005524">
    <property type="term" value="F:ATP binding"/>
    <property type="evidence" value="ECO:0007669"/>
    <property type="project" value="UniProtKB-KW"/>
</dbReference>
<dbReference type="InterPro" id="IPR001650">
    <property type="entry name" value="Helicase_C-like"/>
</dbReference>
<dbReference type="PANTHER" id="PTHR24029:SF0">
    <property type="entry name" value="UVRABC SYSTEM PROTEIN B"/>
    <property type="match status" value="1"/>
</dbReference>
<dbReference type="PROSITE" id="PS51194">
    <property type="entry name" value="HELICASE_CTER"/>
    <property type="match status" value="1"/>
</dbReference>
<dbReference type="SMART" id="SM00490">
    <property type="entry name" value="HELICc"/>
    <property type="match status" value="1"/>
</dbReference>
<dbReference type="GO" id="GO:0003677">
    <property type="term" value="F:DNA binding"/>
    <property type="evidence" value="ECO:0007669"/>
    <property type="project" value="InterPro"/>
</dbReference>
<dbReference type="NCBIfam" id="NF003673">
    <property type="entry name" value="PRK05298.1"/>
    <property type="match status" value="1"/>
</dbReference>
<dbReference type="PROSITE" id="PS51192">
    <property type="entry name" value="HELICASE_ATP_BIND_1"/>
    <property type="match status" value="1"/>
</dbReference>
<dbReference type="Pfam" id="PF00271">
    <property type="entry name" value="Helicase_C"/>
    <property type="match status" value="1"/>
</dbReference>
<dbReference type="InterPro" id="IPR014001">
    <property type="entry name" value="Helicase_ATP-bd"/>
</dbReference>
<dbReference type="SMART" id="SM00487">
    <property type="entry name" value="DEXDc"/>
    <property type="match status" value="1"/>
</dbReference>
<dbReference type="PROSITE" id="PS50151">
    <property type="entry name" value="UVR"/>
    <property type="match status" value="1"/>
</dbReference>
<dbReference type="GO" id="GO:0016887">
    <property type="term" value="F:ATP hydrolysis activity"/>
    <property type="evidence" value="ECO:0007669"/>
    <property type="project" value="InterPro"/>
</dbReference>
<evidence type="ECO:0000259" key="15">
    <source>
        <dbReference type="PROSITE" id="PS51194"/>
    </source>
</evidence>
<keyword evidence="6 12" id="KW-0228">DNA excision</keyword>
<gene>
    <name evidence="16" type="primary">uvrB</name>
    <name evidence="16" type="ORF">JPM2_3870</name>
</gene>
<dbReference type="AlphaFoldDB" id="A0A809S8X9"/>
<dbReference type="NCBIfam" id="TIGR00631">
    <property type="entry name" value="uvrb"/>
    <property type="match status" value="1"/>
</dbReference>
<evidence type="ECO:0000256" key="6">
    <source>
        <dbReference type="ARBA" id="ARBA00022769"/>
    </source>
</evidence>
<dbReference type="GO" id="GO:0006289">
    <property type="term" value="P:nucleotide-excision repair"/>
    <property type="evidence" value="ECO:0007669"/>
    <property type="project" value="InterPro"/>
</dbReference>
<keyword evidence="3" id="KW-0963">Cytoplasm</keyword>
<keyword evidence="12" id="KW-0742">SOS response</keyword>
<dbReference type="InterPro" id="IPR027417">
    <property type="entry name" value="P-loop_NTPase"/>
</dbReference>
<keyword evidence="17" id="KW-1185">Reference proteome</keyword>
<evidence type="ECO:0000256" key="7">
    <source>
        <dbReference type="ARBA" id="ARBA00022840"/>
    </source>
</evidence>
<keyword evidence="9 12" id="KW-0234">DNA repair</keyword>
<keyword evidence="8 12" id="KW-0267">Excision nuclease</keyword>
<dbReference type="RefSeq" id="WP_161553155.1">
    <property type="nucleotide sequence ID" value="NZ_AP022325.1"/>
</dbReference>
<keyword evidence="4" id="KW-0547">Nucleotide-binding</keyword>
<dbReference type="SUPFAM" id="SSF46600">
    <property type="entry name" value="C-terminal UvrC-binding domain of UvrB"/>
    <property type="match status" value="1"/>
</dbReference>
<dbReference type="GO" id="GO:0009380">
    <property type="term" value="C:excinuclease repair complex"/>
    <property type="evidence" value="ECO:0007669"/>
    <property type="project" value="InterPro"/>
</dbReference>
<dbReference type="Pfam" id="PF17757">
    <property type="entry name" value="UvrB_inter"/>
    <property type="match status" value="1"/>
</dbReference>